<dbReference type="PANTHER" id="PTHR47937:SF8">
    <property type="entry name" value="PENTATRICOPEPTIDE REPEAT DOMAIN CONTAINING PROTEIN-RELATED"/>
    <property type="match status" value="1"/>
</dbReference>
<evidence type="ECO:0000313" key="4">
    <source>
        <dbReference type="Proteomes" id="UP000218209"/>
    </source>
</evidence>
<dbReference type="OrthoDB" id="185373at2759"/>
<feature type="repeat" description="PPR" evidence="1">
    <location>
        <begin position="544"/>
        <end position="578"/>
    </location>
</feature>
<dbReference type="EMBL" id="KV919081">
    <property type="protein sequence ID" value="OSX72138.1"/>
    <property type="molecule type" value="Genomic_DNA"/>
</dbReference>
<dbReference type="Pfam" id="PF13041">
    <property type="entry name" value="PPR_2"/>
    <property type="match status" value="2"/>
</dbReference>
<dbReference type="InterPro" id="IPR052308">
    <property type="entry name" value="PPR_domain-containing"/>
</dbReference>
<feature type="repeat" description="PPR" evidence="1">
    <location>
        <begin position="439"/>
        <end position="473"/>
    </location>
</feature>
<feature type="compositionally biased region" description="Polar residues" evidence="2">
    <location>
        <begin position="294"/>
        <end position="308"/>
    </location>
</feature>
<accession>A0A1X6NU58</accession>
<dbReference type="InterPro" id="IPR002885">
    <property type="entry name" value="PPR_rpt"/>
</dbReference>
<dbReference type="Proteomes" id="UP000218209">
    <property type="component" value="Unassembled WGS sequence"/>
</dbReference>
<feature type="compositionally biased region" description="Basic and acidic residues" evidence="2">
    <location>
        <begin position="309"/>
        <end position="319"/>
    </location>
</feature>
<evidence type="ECO:0000256" key="1">
    <source>
        <dbReference type="PROSITE-ProRule" id="PRU00708"/>
    </source>
</evidence>
<proteinExistence type="predicted"/>
<evidence type="ECO:0000313" key="3">
    <source>
        <dbReference type="EMBL" id="OSX72138.1"/>
    </source>
</evidence>
<organism evidence="3 4">
    <name type="scientific">Porphyra umbilicalis</name>
    <name type="common">Purple laver</name>
    <name type="synonym">Red alga</name>
    <dbReference type="NCBI Taxonomy" id="2786"/>
    <lineage>
        <taxon>Eukaryota</taxon>
        <taxon>Rhodophyta</taxon>
        <taxon>Bangiophyceae</taxon>
        <taxon>Bangiales</taxon>
        <taxon>Bangiaceae</taxon>
        <taxon>Porphyra</taxon>
    </lineage>
</organism>
<dbReference type="AlphaFoldDB" id="A0A1X6NU58"/>
<dbReference type="PROSITE" id="PS51375">
    <property type="entry name" value="PPR"/>
    <property type="match status" value="4"/>
</dbReference>
<evidence type="ECO:0000256" key="2">
    <source>
        <dbReference type="SAM" id="MobiDB-lite"/>
    </source>
</evidence>
<protein>
    <recommendedName>
        <fullName evidence="5">Pentacotripeptide-repeat region of PRORP domain-containing protein</fullName>
    </recommendedName>
</protein>
<keyword evidence="4" id="KW-1185">Reference proteome</keyword>
<dbReference type="InterPro" id="IPR011990">
    <property type="entry name" value="TPR-like_helical_dom_sf"/>
</dbReference>
<evidence type="ECO:0008006" key="5">
    <source>
        <dbReference type="Google" id="ProtNLM"/>
    </source>
</evidence>
<feature type="region of interest" description="Disordered" evidence="2">
    <location>
        <begin position="142"/>
        <end position="166"/>
    </location>
</feature>
<dbReference type="Pfam" id="PF01535">
    <property type="entry name" value="PPR"/>
    <property type="match status" value="1"/>
</dbReference>
<dbReference type="PANTHER" id="PTHR47937">
    <property type="entry name" value="PLASTID TRANSCRIPTIONALLY ACTIVE CHROMOSOME 2-LIKE PROTEIN"/>
    <property type="match status" value="1"/>
</dbReference>
<feature type="repeat" description="PPR" evidence="1">
    <location>
        <begin position="509"/>
        <end position="543"/>
    </location>
</feature>
<dbReference type="Gene3D" id="1.25.40.10">
    <property type="entry name" value="Tetratricopeptide repeat domain"/>
    <property type="match status" value="2"/>
</dbReference>
<reference evidence="3 4" key="1">
    <citation type="submission" date="2017-03" db="EMBL/GenBank/DDBJ databases">
        <title>WGS assembly of Porphyra umbilicalis.</title>
        <authorList>
            <person name="Brawley S.H."/>
            <person name="Blouin N.A."/>
            <person name="Ficko-Blean E."/>
            <person name="Wheeler G.L."/>
            <person name="Lohr M."/>
            <person name="Goodson H.V."/>
            <person name="Jenkins J.W."/>
            <person name="Blaby-Haas C.E."/>
            <person name="Helliwell K.E."/>
            <person name="Chan C."/>
            <person name="Marriage T."/>
            <person name="Bhattacharya D."/>
            <person name="Klein A.S."/>
            <person name="Badis Y."/>
            <person name="Brodie J."/>
            <person name="Cao Y."/>
            <person name="Collen J."/>
            <person name="Dittami S.M."/>
            <person name="Gachon C.M."/>
            <person name="Green B.R."/>
            <person name="Karpowicz S."/>
            <person name="Kim J.W."/>
            <person name="Kudahl U."/>
            <person name="Lin S."/>
            <person name="Michel G."/>
            <person name="Mittag M."/>
            <person name="Olson B.J."/>
            <person name="Pangilinan J."/>
            <person name="Peng Y."/>
            <person name="Qiu H."/>
            <person name="Shu S."/>
            <person name="Singer J.T."/>
            <person name="Smith A.G."/>
            <person name="Sprecher B.N."/>
            <person name="Wagner V."/>
            <person name="Wang W."/>
            <person name="Wang Z.-Y."/>
            <person name="Yan J."/>
            <person name="Yarish C."/>
            <person name="Zoeuner-Riek S."/>
            <person name="Zhuang Y."/>
            <person name="Zou Y."/>
            <person name="Lindquist E.A."/>
            <person name="Grimwood J."/>
            <person name="Barry K."/>
            <person name="Rokhsar D.S."/>
            <person name="Schmutz J."/>
            <person name="Stiller J.W."/>
            <person name="Grossman A.R."/>
            <person name="Prochnik S.E."/>
        </authorList>
    </citation>
    <scope>NUCLEOTIDE SEQUENCE [LARGE SCALE GENOMIC DNA]</scope>
    <source>
        <strain evidence="3">4086291</strain>
    </source>
</reference>
<feature type="region of interest" description="Disordered" evidence="2">
    <location>
        <begin position="294"/>
        <end position="323"/>
    </location>
</feature>
<dbReference type="NCBIfam" id="TIGR00756">
    <property type="entry name" value="PPR"/>
    <property type="match status" value="4"/>
</dbReference>
<feature type="repeat" description="PPR" evidence="1">
    <location>
        <begin position="474"/>
        <end position="508"/>
    </location>
</feature>
<feature type="compositionally biased region" description="Pro residues" evidence="2">
    <location>
        <begin position="142"/>
        <end position="159"/>
    </location>
</feature>
<gene>
    <name evidence="3" type="ORF">BU14_0464s0012</name>
</gene>
<name>A0A1X6NU58_PORUM</name>
<sequence length="597" mass="61038">MPERRARSPFPFAMAGAAPCPPPPASGMAAFMPPPARRVVPGLDNGGVRRDACPPAPAPPTVPLPAPGAYALMHGPPRSDVAAPWRHHHHPLHAAGPAGAGGIGPGTSPHSAHLHALHAVPSTGHYHPHLGAGLWGAPLPPVGGAPPPPSGAVAPPPVTTPALADAGDWSSGGLPRFLGAAAAAALANPVPRSGAGGEGAFALGGGSPFGRAPPAVSSVAPPSVAGVGSVGSLRSSFASSSPIGGLPLPPAWLSPYGGVGMGGAPYFAPPQAAAASVAAPTDVAALGASLSTRLSQSPLSASSTGTPSHTEEAPAKEDGGSSTGAGVFGGLEYGVDWLSESYMGTPPGSEVDQDEADASVELSALAREQQADLLRRLETCLRKRKLDRALAIVREGVTAHLLGVRHANAVLDALGKSGRVAEAQKLFEQFDHPLALRRDVATHSIMVSTYGKSGRVDLAEAAFQRMKDEGVQPNAFTYSALIEALGRAGRLARAEAVFRFMHEDGVVANVVAYNALMKAHVKRNRVNDAFKLADEMVRIGRHPDVVTYGTLIDGCAKARNVDKAFEVFATLRAADVKPNRVCFASLIDACSKARQPD</sequence>
<feature type="non-terminal residue" evidence="3">
    <location>
        <position position="597"/>
    </location>
</feature>